<name>A0A2S0VW94_9ALTE</name>
<dbReference type="OrthoDB" id="9785826at2"/>
<dbReference type="InterPro" id="IPR036291">
    <property type="entry name" value="NAD(P)-bd_dom_sf"/>
</dbReference>
<gene>
    <name evidence="1" type="ORF">C2869_19730</name>
</gene>
<dbReference type="GO" id="GO:0016616">
    <property type="term" value="F:oxidoreductase activity, acting on the CH-OH group of donors, NAD or NADP as acceptor"/>
    <property type="evidence" value="ECO:0007669"/>
    <property type="project" value="TreeGrafter"/>
</dbReference>
<proteinExistence type="predicted"/>
<dbReference type="EMBL" id="CP026604">
    <property type="protein sequence ID" value="AWB68494.1"/>
    <property type="molecule type" value="Genomic_DNA"/>
</dbReference>
<sequence>MTHTDILADSLVIGASSGIAQALIKRLLVARKQVIAVSRCDCPKDLAADNLIWLKTEYDATCIARTTNQIANLVGRVHDVYICHGVLHDNEKMPEKKLEDLEFSYIEQLYHCNTVVPVMWLKQILPILTKQTCTYVTVFSARVGSIGDNQLGGWYGYRASKAALNMMLKTASIELKRRAKGVKLIAFHPGTTNTPLSKPFQKRVEEGKLFTPEFVARQLLAIQQGLVPDGELAYIDWQGEEIAY</sequence>
<dbReference type="Proteomes" id="UP000244441">
    <property type="component" value="Chromosome"/>
</dbReference>
<dbReference type="Pfam" id="PF00106">
    <property type="entry name" value="adh_short"/>
    <property type="match status" value="1"/>
</dbReference>
<evidence type="ECO:0000313" key="1">
    <source>
        <dbReference type="EMBL" id="AWB68494.1"/>
    </source>
</evidence>
<organism evidence="1 2">
    <name type="scientific">Saccharobesus litoralis</name>
    <dbReference type="NCBI Taxonomy" id="2172099"/>
    <lineage>
        <taxon>Bacteria</taxon>
        <taxon>Pseudomonadati</taxon>
        <taxon>Pseudomonadota</taxon>
        <taxon>Gammaproteobacteria</taxon>
        <taxon>Alteromonadales</taxon>
        <taxon>Alteromonadaceae</taxon>
        <taxon>Saccharobesus</taxon>
    </lineage>
</organism>
<protein>
    <submittedName>
        <fullName evidence="1">Short-chain dehydrogenase</fullName>
    </submittedName>
</protein>
<dbReference type="SUPFAM" id="SSF51735">
    <property type="entry name" value="NAD(P)-binding Rossmann-fold domains"/>
    <property type="match status" value="1"/>
</dbReference>
<dbReference type="PANTHER" id="PTHR45458:SF1">
    <property type="entry name" value="SHORT CHAIN DEHYDROGENASE"/>
    <property type="match status" value="1"/>
</dbReference>
<evidence type="ECO:0000313" key="2">
    <source>
        <dbReference type="Proteomes" id="UP000244441"/>
    </source>
</evidence>
<dbReference type="InterPro" id="IPR002347">
    <property type="entry name" value="SDR_fam"/>
</dbReference>
<dbReference type="AlphaFoldDB" id="A0A2S0VW94"/>
<dbReference type="PANTHER" id="PTHR45458">
    <property type="entry name" value="SHORT-CHAIN DEHYDROGENASE/REDUCTASE SDR"/>
    <property type="match status" value="1"/>
</dbReference>
<dbReference type="KEGG" id="cate:C2869_19730"/>
<dbReference type="RefSeq" id="WP_108604549.1">
    <property type="nucleotide sequence ID" value="NZ_CP026604.1"/>
</dbReference>
<keyword evidence="2" id="KW-1185">Reference proteome</keyword>
<dbReference type="PRINTS" id="PR00081">
    <property type="entry name" value="GDHRDH"/>
</dbReference>
<dbReference type="InterPro" id="IPR052184">
    <property type="entry name" value="SDR_enzymes"/>
</dbReference>
<dbReference type="Gene3D" id="3.40.50.720">
    <property type="entry name" value="NAD(P)-binding Rossmann-like Domain"/>
    <property type="match status" value="1"/>
</dbReference>
<reference evidence="1 2" key="1">
    <citation type="submission" date="2018-01" db="EMBL/GenBank/DDBJ databases">
        <title>Genome sequence of a Cantenovulum-like bacteria.</title>
        <authorList>
            <person name="Tan W.R."/>
            <person name="Lau N.-S."/>
            <person name="Go F."/>
            <person name="Amirul A.-A.A."/>
        </authorList>
    </citation>
    <scope>NUCLEOTIDE SEQUENCE [LARGE SCALE GENOMIC DNA]</scope>
    <source>
        <strain evidence="1 2">CCB-QB4</strain>
    </source>
</reference>
<accession>A0A2S0VW94</accession>